<gene>
    <name evidence="1" type="ORF">SAMN00017405_0512</name>
</gene>
<organism evidence="1 2">
    <name type="scientific">Desulfonispora thiosulfatigenes DSM 11270</name>
    <dbReference type="NCBI Taxonomy" id="656914"/>
    <lineage>
        <taxon>Bacteria</taxon>
        <taxon>Bacillati</taxon>
        <taxon>Bacillota</taxon>
        <taxon>Clostridia</taxon>
        <taxon>Eubacteriales</taxon>
        <taxon>Peptococcaceae</taxon>
        <taxon>Desulfonispora</taxon>
    </lineage>
</organism>
<sequence length="397" mass="46700">MKIGFVSTWFERGAAYVTKSYIDVLKNKHDVYVYARGGEENAKNDPKWNLSYVTWGLNLLGTTINKNHFFNWVKESRLEIIFFNEQRDYKILALLKKEFPNIKIGSYIDYYKENEIENFWIYDFLICNTKRHFSVFNEHPQCYYVPWGTNIDLFKPSFEHDGQELIFFHSVGMSLRKGTDILLKVFIEKELYKYSKLIIHSQLDFEKHFGYSCHQLKDFNIELVEKTVGAPGLYSVGDVYVYPTTLDGLGLTIYEALSCGLPVITTDNAPMNEIVNSEIGFLVEVEKYYSRSDGYYWPLSICRFDSLYEGMKYFINNSKTLKSLKENARLFAELNLDWNKNSQTVNEIFEKTEIITNQSEADRILKMHRKEIVLKTRETIYSLIPDRLVNLLRMSKL</sequence>
<keyword evidence="1" id="KW-0808">Transferase</keyword>
<dbReference type="OrthoDB" id="9810929at2"/>
<evidence type="ECO:0000313" key="2">
    <source>
        <dbReference type="Proteomes" id="UP000192731"/>
    </source>
</evidence>
<proteinExistence type="predicted"/>
<dbReference type="Gene3D" id="3.40.50.2000">
    <property type="entry name" value="Glycogen Phosphorylase B"/>
    <property type="match status" value="1"/>
</dbReference>
<reference evidence="1 2" key="1">
    <citation type="submission" date="2017-04" db="EMBL/GenBank/DDBJ databases">
        <authorList>
            <person name="Afonso C.L."/>
            <person name="Miller P.J."/>
            <person name="Scott M.A."/>
            <person name="Spackman E."/>
            <person name="Goraichik I."/>
            <person name="Dimitrov K.M."/>
            <person name="Suarez D.L."/>
            <person name="Swayne D.E."/>
        </authorList>
    </citation>
    <scope>NUCLEOTIDE SEQUENCE [LARGE SCALE GENOMIC DNA]</scope>
    <source>
        <strain evidence="1 2">DSM 11270</strain>
    </source>
</reference>
<dbReference type="AlphaFoldDB" id="A0A1W1V5J4"/>
<dbReference type="GO" id="GO:0016740">
    <property type="term" value="F:transferase activity"/>
    <property type="evidence" value="ECO:0007669"/>
    <property type="project" value="UniProtKB-KW"/>
</dbReference>
<accession>A0A1W1V5J4</accession>
<dbReference type="RefSeq" id="WP_084052903.1">
    <property type="nucleotide sequence ID" value="NZ_FWWT01000016.1"/>
</dbReference>
<name>A0A1W1V5J4_DESTI</name>
<dbReference type="PANTHER" id="PTHR46656">
    <property type="entry name" value="PUTATIVE-RELATED"/>
    <property type="match status" value="1"/>
</dbReference>
<dbReference type="SUPFAM" id="SSF53756">
    <property type="entry name" value="UDP-Glycosyltransferase/glycogen phosphorylase"/>
    <property type="match status" value="1"/>
</dbReference>
<dbReference type="Pfam" id="PF13692">
    <property type="entry name" value="Glyco_trans_1_4"/>
    <property type="match status" value="1"/>
</dbReference>
<dbReference type="STRING" id="656914.SAMN00017405_0512"/>
<dbReference type="Proteomes" id="UP000192731">
    <property type="component" value="Unassembled WGS sequence"/>
</dbReference>
<dbReference type="EMBL" id="FWWT01000016">
    <property type="protein sequence ID" value="SMB88707.1"/>
    <property type="molecule type" value="Genomic_DNA"/>
</dbReference>
<protein>
    <submittedName>
        <fullName evidence="1">Glycosyltransferase involved in cell wall bisynthesis</fullName>
    </submittedName>
</protein>
<dbReference type="CDD" id="cd03801">
    <property type="entry name" value="GT4_PimA-like"/>
    <property type="match status" value="1"/>
</dbReference>
<dbReference type="PANTHER" id="PTHR46656:SF3">
    <property type="entry name" value="PUTATIVE-RELATED"/>
    <property type="match status" value="1"/>
</dbReference>
<keyword evidence="2" id="KW-1185">Reference proteome</keyword>
<evidence type="ECO:0000313" key="1">
    <source>
        <dbReference type="EMBL" id="SMB88707.1"/>
    </source>
</evidence>